<name>A0A830HI43_9CHLO</name>
<comment type="caution">
    <text evidence="2">The sequence shown here is derived from an EMBL/GenBank/DDBJ whole genome shotgun (WGS) entry which is preliminary data.</text>
</comment>
<evidence type="ECO:0000256" key="1">
    <source>
        <dbReference type="SAM" id="MobiDB-lite"/>
    </source>
</evidence>
<evidence type="ECO:0000313" key="2">
    <source>
        <dbReference type="EMBL" id="GHP06482.1"/>
    </source>
</evidence>
<dbReference type="AlphaFoldDB" id="A0A830HI43"/>
<proteinExistence type="predicted"/>
<feature type="compositionally biased region" description="Low complexity" evidence="1">
    <location>
        <begin position="108"/>
        <end position="126"/>
    </location>
</feature>
<sequence length="414" mass="43394">MRVEVSAIDVGGLECGWNGTLANPPAAYHYPVLVPFPRAQAFPLRFRPSPYSVDSLMMSASGFVFNSALVPSRMGTTMRLPGNTSSALSFWFVPPRGVRPLGVSAALSSPPQRSFSGSSSSGASSSDKYYDSQSGRWVSAPGSRGIRVHAIAPLTFAEKFASPERRAAALAAVLAARPTSVEIWAEACTCPHVRTIVAAAKQEQPDFDTVIVQRVANAAALETAVTQGKDVVDELSVAIPCFPPDSPAMQGNAEALGQMLRTAAVSLISQSPLPVRGSVLGAFEPSCHADAATAAAAFADAGCETIVMSESRPASEHVSAPPAADEDDVRACLEDVCGMDFEGELMSERVVVATSTIDAFTMAQSVLGITQIAVGGDAVAPEEALKAAQSEEKIKECVDVVQRLMDAQHIVNQL</sequence>
<keyword evidence="3" id="KW-1185">Reference proteome</keyword>
<dbReference type="Proteomes" id="UP000660262">
    <property type="component" value="Unassembled WGS sequence"/>
</dbReference>
<dbReference type="EMBL" id="BNJQ01000013">
    <property type="protein sequence ID" value="GHP06482.1"/>
    <property type="molecule type" value="Genomic_DNA"/>
</dbReference>
<gene>
    <name evidence="2" type="ORF">PPROV_000522700</name>
</gene>
<evidence type="ECO:0000313" key="3">
    <source>
        <dbReference type="Proteomes" id="UP000660262"/>
    </source>
</evidence>
<feature type="region of interest" description="Disordered" evidence="1">
    <location>
        <begin position="107"/>
        <end position="130"/>
    </location>
</feature>
<accession>A0A830HI43</accession>
<reference evidence="2" key="1">
    <citation type="submission" date="2020-10" db="EMBL/GenBank/DDBJ databases">
        <title>Unveiling of a novel bifunctional photoreceptor, Dualchrome1, isolated from a cosmopolitan green alga.</title>
        <authorList>
            <person name="Suzuki S."/>
            <person name="Kawachi M."/>
        </authorList>
    </citation>
    <scope>NUCLEOTIDE SEQUENCE</scope>
    <source>
        <strain evidence="2">NIES 2893</strain>
    </source>
</reference>
<protein>
    <submittedName>
        <fullName evidence="2">Uncharacterized protein</fullName>
    </submittedName>
</protein>
<organism evidence="2 3">
    <name type="scientific">Pycnococcus provasolii</name>
    <dbReference type="NCBI Taxonomy" id="41880"/>
    <lineage>
        <taxon>Eukaryota</taxon>
        <taxon>Viridiplantae</taxon>
        <taxon>Chlorophyta</taxon>
        <taxon>Pseudoscourfieldiophyceae</taxon>
        <taxon>Pseudoscourfieldiales</taxon>
        <taxon>Pycnococcaceae</taxon>
        <taxon>Pycnococcus</taxon>
    </lineage>
</organism>